<keyword evidence="3" id="KW-0175">Coiled coil</keyword>
<dbReference type="AlphaFoldDB" id="A0A1W1BTR7"/>
<dbReference type="InterPro" id="IPR051685">
    <property type="entry name" value="Ycf3/AcsC/BcsC/TPR_MFPF"/>
</dbReference>
<gene>
    <name evidence="4" type="ORF">MNB_SV-9-457</name>
</gene>
<dbReference type="PANTHER" id="PTHR44943:SF4">
    <property type="entry name" value="TPR REPEAT-CONTAINING PROTEIN MJ0798"/>
    <property type="match status" value="1"/>
</dbReference>
<sequence length="214" mass="25029">MTFFQLILLTISAIIFYTFFKKLFNEDYPKRGIDYEATTDDAQIGGINRFDKTFSKPKIEPTRLEELIAMADNAVEKSDMIDAKKALESALIIDKDNIDVFSRYAYVLNSMNDFNGAREYYQKVIDKNPSDDMAYASLANVLHKLGEDDKAIEYHKKSIELDAEYAPHYFNYANTRYDREEFNEARELYLEALKLDKELDEARDMIEKIEKEKI</sequence>
<keyword evidence="2" id="KW-0802">TPR repeat</keyword>
<proteinExistence type="predicted"/>
<evidence type="ECO:0000313" key="4">
    <source>
        <dbReference type="EMBL" id="SFV56867.1"/>
    </source>
</evidence>
<reference evidence="4" key="1">
    <citation type="submission" date="2016-10" db="EMBL/GenBank/DDBJ databases">
        <authorList>
            <person name="de Groot N.N."/>
        </authorList>
    </citation>
    <scope>NUCLEOTIDE SEQUENCE</scope>
</reference>
<dbReference type="Pfam" id="PF13181">
    <property type="entry name" value="TPR_8"/>
    <property type="match status" value="1"/>
</dbReference>
<dbReference type="PANTHER" id="PTHR44943">
    <property type="entry name" value="CELLULOSE SYNTHASE OPERON PROTEIN C"/>
    <property type="match status" value="1"/>
</dbReference>
<evidence type="ECO:0000256" key="1">
    <source>
        <dbReference type="ARBA" id="ARBA00022737"/>
    </source>
</evidence>
<evidence type="ECO:0000256" key="2">
    <source>
        <dbReference type="ARBA" id="ARBA00022803"/>
    </source>
</evidence>
<feature type="coiled-coil region" evidence="3">
    <location>
        <begin position="185"/>
        <end position="212"/>
    </location>
</feature>
<dbReference type="PROSITE" id="PS50005">
    <property type="entry name" value="TPR"/>
    <property type="match status" value="3"/>
</dbReference>
<dbReference type="InterPro" id="IPR019734">
    <property type="entry name" value="TPR_rpt"/>
</dbReference>
<dbReference type="SMART" id="SM00028">
    <property type="entry name" value="TPR"/>
    <property type="match status" value="3"/>
</dbReference>
<dbReference type="SUPFAM" id="SSF48452">
    <property type="entry name" value="TPR-like"/>
    <property type="match status" value="1"/>
</dbReference>
<keyword evidence="1" id="KW-0677">Repeat</keyword>
<dbReference type="Gene3D" id="1.25.40.10">
    <property type="entry name" value="Tetratricopeptide repeat domain"/>
    <property type="match status" value="1"/>
</dbReference>
<organism evidence="4">
    <name type="scientific">hydrothermal vent metagenome</name>
    <dbReference type="NCBI Taxonomy" id="652676"/>
    <lineage>
        <taxon>unclassified sequences</taxon>
        <taxon>metagenomes</taxon>
        <taxon>ecological metagenomes</taxon>
    </lineage>
</organism>
<name>A0A1W1BTR7_9ZZZZ</name>
<dbReference type="EMBL" id="FPHG01000031">
    <property type="protein sequence ID" value="SFV56867.1"/>
    <property type="molecule type" value="Genomic_DNA"/>
</dbReference>
<dbReference type="InterPro" id="IPR011990">
    <property type="entry name" value="TPR-like_helical_dom_sf"/>
</dbReference>
<dbReference type="Pfam" id="PF14559">
    <property type="entry name" value="TPR_19"/>
    <property type="match status" value="1"/>
</dbReference>
<accession>A0A1W1BTR7</accession>
<protein>
    <submittedName>
        <fullName evidence="4">FOG: TPR repeat</fullName>
    </submittedName>
</protein>
<evidence type="ECO:0000256" key="3">
    <source>
        <dbReference type="SAM" id="Coils"/>
    </source>
</evidence>